<feature type="transmembrane region" description="Helical" evidence="7">
    <location>
        <begin position="163"/>
        <end position="186"/>
    </location>
</feature>
<dbReference type="SUPFAM" id="SSF81343">
    <property type="entry name" value="Fumarate reductase respiratory complex transmembrane subunits"/>
    <property type="match status" value="1"/>
</dbReference>
<feature type="domain" description="2Fe-2S ferredoxin-type" evidence="8">
    <location>
        <begin position="241"/>
        <end position="336"/>
    </location>
</feature>
<proteinExistence type="inferred from homology"/>
<dbReference type="PANTHER" id="PTHR23426">
    <property type="entry name" value="FERREDOXIN/ADRENODOXIN"/>
    <property type="match status" value="1"/>
</dbReference>
<dbReference type="AlphaFoldDB" id="A0A5B8L4R0"/>
<evidence type="ECO:0000256" key="6">
    <source>
        <dbReference type="ARBA" id="ARBA00034078"/>
    </source>
</evidence>
<dbReference type="EMBL" id="CP042301">
    <property type="protein sequence ID" value="QDZ02670.1"/>
    <property type="molecule type" value="Genomic_DNA"/>
</dbReference>
<sequence length="362" mass="39367">MEKRIRIISGLVLFAFVTMHLINVALGLHSVEMMDRARPLLMGAWTNLAGTLLLTLSLGAHFALGMLAIYRRTTLRLSPTDTVQVIASLAIVPLLAPHVVGTAIAARYGVVPSFASLIPYFWIDQPLEGLRQVVLLAVLWIHGCIGVYTWARIQLWWARAGAFLYPFAVAIPVLGLLGFVEAGNQVIAEGRPALPPMQLALPFEEILAILKSINWTVFYVYVGLVVLVLVARQLRLASNDGLVRVSFDGGMAAAGTQGMTLLDIARLNDVPMANLCRGRGRCGTCRVEIANGGMLPLMEAEEEKTLARVGAPAGTRLSCQLAPPAGEFKVRRLVPPFLRARDLHRFDEAHRLSEHGAAEAAE</sequence>
<dbReference type="OrthoDB" id="341967at2"/>
<comment type="cofactor">
    <cofactor evidence="6">
        <name>[2Fe-2S] cluster</name>
        <dbReference type="ChEBI" id="CHEBI:190135"/>
    </cofactor>
</comment>
<accession>A0A5B8L4R0</accession>
<reference evidence="9" key="1">
    <citation type="submission" date="2020-04" db="EMBL/GenBank/DDBJ databases">
        <title>Nitratireductor sp. nov. isolated from mangrove soil.</title>
        <authorList>
            <person name="Ye Y."/>
        </authorList>
    </citation>
    <scope>NUCLEOTIDE SEQUENCE</scope>
    <source>
        <strain evidence="9">SY7</strain>
    </source>
</reference>
<dbReference type="GO" id="GO:0140647">
    <property type="term" value="P:P450-containing electron transport chain"/>
    <property type="evidence" value="ECO:0007669"/>
    <property type="project" value="InterPro"/>
</dbReference>
<dbReference type="Gene3D" id="3.10.20.30">
    <property type="match status" value="1"/>
</dbReference>
<keyword evidence="4" id="KW-0408">Iron</keyword>
<evidence type="ECO:0000256" key="7">
    <source>
        <dbReference type="SAM" id="Phobius"/>
    </source>
</evidence>
<evidence type="ECO:0000256" key="3">
    <source>
        <dbReference type="ARBA" id="ARBA00022723"/>
    </source>
</evidence>
<dbReference type="InterPro" id="IPR001041">
    <property type="entry name" value="2Fe-2S_ferredoxin-type"/>
</dbReference>
<comment type="similarity">
    <text evidence="1">Belongs to the adrenodoxin/putidaredoxin family.</text>
</comment>
<feature type="transmembrane region" description="Helical" evidence="7">
    <location>
        <begin position="82"/>
        <end position="110"/>
    </location>
</feature>
<keyword evidence="7" id="KW-1133">Transmembrane helix</keyword>
<name>A0A5B8L4R0_9HYPH</name>
<feature type="transmembrane region" description="Helical" evidence="7">
    <location>
        <begin position="130"/>
        <end position="151"/>
    </location>
</feature>
<organism evidence="9 10">
    <name type="scientific">Nitratireductor mangrovi</name>
    <dbReference type="NCBI Taxonomy" id="2599600"/>
    <lineage>
        <taxon>Bacteria</taxon>
        <taxon>Pseudomonadati</taxon>
        <taxon>Pseudomonadota</taxon>
        <taxon>Alphaproteobacteria</taxon>
        <taxon>Hyphomicrobiales</taxon>
        <taxon>Phyllobacteriaceae</taxon>
        <taxon>Nitratireductor</taxon>
    </lineage>
</organism>
<dbReference type="PANTHER" id="PTHR23426:SF65">
    <property type="entry name" value="FERREDOXIN-2, MITOCHONDRIAL"/>
    <property type="match status" value="1"/>
</dbReference>
<feature type="transmembrane region" description="Helical" evidence="7">
    <location>
        <begin position="7"/>
        <end position="28"/>
    </location>
</feature>
<keyword evidence="7" id="KW-0812">Transmembrane</keyword>
<feature type="transmembrane region" description="Helical" evidence="7">
    <location>
        <begin position="206"/>
        <end position="230"/>
    </location>
</feature>
<evidence type="ECO:0000256" key="4">
    <source>
        <dbReference type="ARBA" id="ARBA00023004"/>
    </source>
</evidence>
<evidence type="ECO:0000256" key="1">
    <source>
        <dbReference type="ARBA" id="ARBA00010914"/>
    </source>
</evidence>
<protein>
    <submittedName>
        <fullName evidence="9">(2Fe-2S)-binding protein</fullName>
    </submittedName>
</protein>
<dbReference type="InterPro" id="IPR001055">
    <property type="entry name" value="Adrenodoxin-like"/>
</dbReference>
<dbReference type="GO" id="GO:0009055">
    <property type="term" value="F:electron transfer activity"/>
    <property type="evidence" value="ECO:0007669"/>
    <property type="project" value="TreeGrafter"/>
</dbReference>
<dbReference type="PROSITE" id="PS51085">
    <property type="entry name" value="2FE2S_FER_2"/>
    <property type="match status" value="1"/>
</dbReference>
<evidence type="ECO:0000313" key="10">
    <source>
        <dbReference type="Proteomes" id="UP000321389"/>
    </source>
</evidence>
<keyword evidence="10" id="KW-1185">Reference proteome</keyword>
<evidence type="ECO:0000256" key="5">
    <source>
        <dbReference type="ARBA" id="ARBA00023014"/>
    </source>
</evidence>
<evidence type="ECO:0000256" key="2">
    <source>
        <dbReference type="ARBA" id="ARBA00022714"/>
    </source>
</evidence>
<keyword evidence="7" id="KW-0472">Membrane</keyword>
<keyword evidence="5" id="KW-0411">Iron-sulfur</keyword>
<feature type="transmembrane region" description="Helical" evidence="7">
    <location>
        <begin position="48"/>
        <end position="70"/>
    </location>
</feature>
<dbReference type="Pfam" id="PF00111">
    <property type="entry name" value="Fer2"/>
    <property type="match status" value="1"/>
</dbReference>
<dbReference type="SUPFAM" id="SSF54292">
    <property type="entry name" value="2Fe-2S ferredoxin-like"/>
    <property type="match status" value="1"/>
</dbReference>
<dbReference type="GO" id="GO:0016020">
    <property type="term" value="C:membrane"/>
    <property type="evidence" value="ECO:0007669"/>
    <property type="project" value="InterPro"/>
</dbReference>
<dbReference type="RefSeq" id="WP_146301305.1">
    <property type="nucleotide sequence ID" value="NZ_CP042301.2"/>
</dbReference>
<dbReference type="InterPro" id="IPR036010">
    <property type="entry name" value="2Fe-2S_ferredoxin-like_sf"/>
</dbReference>
<dbReference type="InterPro" id="IPR012675">
    <property type="entry name" value="Beta-grasp_dom_sf"/>
</dbReference>
<dbReference type="GO" id="GO:0051537">
    <property type="term" value="F:2 iron, 2 sulfur cluster binding"/>
    <property type="evidence" value="ECO:0007669"/>
    <property type="project" value="UniProtKB-KW"/>
</dbReference>
<dbReference type="GO" id="GO:0046872">
    <property type="term" value="F:metal ion binding"/>
    <property type="evidence" value="ECO:0007669"/>
    <property type="project" value="UniProtKB-KW"/>
</dbReference>
<evidence type="ECO:0000313" key="9">
    <source>
        <dbReference type="EMBL" id="QDZ02670.1"/>
    </source>
</evidence>
<keyword evidence="3" id="KW-0479">Metal-binding</keyword>
<dbReference type="InterPro" id="IPR034804">
    <property type="entry name" value="SQR/QFR_C/D"/>
</dbReference>
<keyword evidence="2" id="KW-0001">2Fe-2S</keyword>
<gene>
    <name evidence="9" type="ORF">FQ775_21120</name>
</gene>
<dbReference type="CDD" id="cd00207">
    <property type="entry name" value="fer2"/>
    <property type="match status" value="1"/>
</dbReference>
<evidence type="ECO:0000259" key="8">
    <source>
        <dbReference type="PROSITE" id="PS51085"/>
    </source>
</evidence>
<dbReference type="KEGG" id="niy:FQ775_21120"/>
<dbReference type="Proteomes" id="UP000321389">
    <property type="component" value="Chromosome"/>
</dbReference>